<feature type="transmembrane region" description="Helical" evidence="2">
    <location>
        <begin position="191"/>
        <end position="213"/>
    </location>
</feature>
<organism evidence="3 4">
    <name type="scientific">Lignipirellula cremea</name>
    <dbReference type="NCBI Taxonomy" id="2528010"/>
    <lineage>
        <taxon>Bacteria</taxon>
        <taxon>Pseudomonadati</taxon>
        <taxon>Planctomycetota</taxon>
        <taxon>Planctomycetia</taxon>
        <taxon>Pirellulales</taxon>
        <taxon>Pirellulaceae</taxon>
        <taxon>Lignipirellula</taxon>
    </lineage>
</organism>
<feature type="transmembrane region" description="Helical" evidence="2">
    <location>
        <begin position="381"/>
        <end position="403"/>
    </location>
</feature>
<feature type="transmembrane region" description="Helical" evidence="2">
    <location>
        <begin position="152"/>
        <end position="171"/>
    </location>
</feature>
<evidence type="ECO:0000313" key="4">
    <source>
        <dbReference type="Proteomes" id="UP000317648"/>
    </source>
</evidence>
<feature type="transmembrane region" description="Helical" evidence="2">
    <location>
        <begin position="284"/>
        <end position="309"/>
    </location>
</feature>
<gene>
    <name evidence="3" type="ORF">Pla8534_19400</name>
</gene>
<feature type="compositionally biased region" description="Low complexity" evidence="1">
    <location>
        <begin position="232"/>
        <end position="244"/>
    </location>
</feature>
<keyword evidence="2" id="KW-0472">Membrane</keyword>
<dbReference type="OrthoDB" id="261353at2"/>
<dbReference type="RefSeq" id="WP_145052055.1">
    <property type="nucleotide sequence ID" value="NZ_CP036433.1"/>
</dbReference>
<dbReference type="Gene3D" id="1.20.1250.20">
    <property type="entry name" value="MFS general substrate transporter like domains"/>
    <property type="match status" value="2"/>
</dbReference>
<keyword evidence="2" id="KW-0812">Transmembrane</keyword>
<feature type="transmembrane region" description="Helical" evidence="2">
    <location>
        <begin position="77"/>
        <end position="96"/>
    </location>
</feature>
<feature type="region of interest" description="Disordered" evidence="1">
    <location>
        <begin position="227"/>
        <end position="246"/>
    </location>
</feature>
<dbReference type="SUPFAM" id="SSF103473">
    <property type="entry name" value="MFS general substrate transporter"/>
    <property type="match status" value="1"/>
</dbReference>
<feature type="transmembrane region" description="Helical" evidence="2">
    <location>
        <begin position="20"/>
        <end position="39"/>
    </location>
</feature>
<dbReference type="EMBL" id="CP036433">
    <property type="protein sequence ID" value="QDU94152.1"/>
    <property type="molecule type" value="Genomic_DNA"/>
</dbReference>
<dbReference type="KEGG" id="lcre:Pla8534_19400"/>
<evidence type="ECO:0000313" key="3">
    <source>
        <dbReference type="EMBL" id="QDU94152.1"/>
    </source>
</evidence>
<evidence type="ECO:0000256" key="2">
    <source>
        <dbReference type="SAM" id="Phobius"/>
    </source>
</evidence>
<feature type="transmembrane region" description="Helical" evidence="2">
    <location>
        <begin position="423"/>
        <end position="444"/>
    </location>
</feature>
<dbReference type="PANTHER" id="PTHR23526">
    <property type="entry name" value="INTEGRAL MEMBRANE TRANSPORT PROTEIN-RELATED"/>
    <property type="match status" value="1"/>
</dbReference>
<dbReference type="InterPro" id="IPR036259">
    <property type="entry name" value="MFS_trans_sf"/>
</dbReference>
<name>A0A518DQQ7_9BACT</name>
<accession>A0A518DQQ7</accession>
<proteinExistence type="predicted"/>
<feature type="transmembrane region" description="Helical" evidence="2">
    <location>
        <begin position="321"/>
        <end position="339"/>
    </location>
</feature>
<dbReference type="InterPro" id="IPR052528">
    <property type="entry name" value="Sugar_transport-like"/>
</dbReference>
<dbReference type="PANTHER" id="PTHR23526:SF2">
    <property type="entry name" value="MAJOR FACILITATOR SUPERFAMILY (MFS) PROFILE DOMAIN-CONTAINING PROTEIN"/>
    <property type="match status" value="1"/>
</dbReference>
<feature type="transmembrane region" description="Helical" evidence="2">
    <location>
        <begin position="345"/>
        <end position="369"/>
    </location>
</feature>
<feature type="transmembrane region" description="Helical" evidence="2">
    <location>
        <begin position="45"/>
        <end position="65"/>
    </location>
</feature>
<protein>
    <submittedName>
        <fullName evidence="3">Major Facilitator Superfamily protein</fullName>
    </submittedName>
</protein>
<reference evidence="3 4" key="1">
    <citation type="submission" date="2019-02" db="EMBL/GenBank/DDBJ databases">
        <title>Deep-cultivation of Planctomycetes and their phenomic and genomic characterization uncovers novel biology.</title>
        <authorList>
            <person name="Wiegand S."/>
            <person name="Jogler M."/>
            <person name="Boedeker C."/>
            <person name="Pinto D."/>
            <person name="Vollmers J."/>
            <person name="Rivas-Marin E."/>
            <person name="Kohn T."/>
            <person name="Peeters S.H."/>
            <person name="Heuer A."/>
            <person name="Rast P."/>
            <person name="Oberbeckmann S."/>
            <person name="Bunk B."/>
            <person name="Jeske O."/>
            <person name="Meyerdierks A."/>
            <person name="Storesund J.E."/>
            <person name="Kallscheuer N."/>
            <person name="Luecker S."/>
            <person name="Lage O.M."/>
            <person name="Pohl T."/>
            <person name="Merkel B.J."/>
            <person name="Hornburger P."/>
            <person name="Mueller R.-W."/>
            <person name="Bruemmer F."/>
            <person name="Labrenz M."/>
            <person name="Spormann A.M."/>
            <person name="Op den Camp H."/>
            <person name="Overmann J."/>
            <person name="Amann R."/>
            <person name="Jetten M.S.M."/>
            <person name="Mascher T."/>
            <person name="Medema M.H."/>
            <person name="Devos D.P."/>
            <person name="Kaster A.-K."/>
            <person name="Ovreas L."/>
            <person name="Rohde M."/>
            <person name="Galperin M.Y."/>
            <person name="Jogler C."/>
        </authorList>
    </citation>
    <scope>NUCLEOTIDE SEQUENCE [LARGE SCALE GENOMIC DNA]</scope>
    <source>
        <strain evidence="3 4">Pla85_3_4</strain>
    </source>
</reference>
<sequence>MKPATTEQNQAQRLACWNGLLWAMGDGLVSTTLVVYLALEYGAKGIAISLILAAPKVVGVLRLATPAFLARLQNRKSFCLACFLLSSLVLWQLPFLSAPGFLPPRGSLAVLIGLWSLYHLFEYMAVVALWSWLGDMAPGDRRGQFLGRREKLLTAGGIVGSLASGIFAAAWKFSPHWTGIDAASWETEFGWLAFALPAGAGVGVMLLALLPLLKAPALEGATSPILKDKQPSSSAGSLAAGTTTNVSPAGVRSSLFWLLAYSAWFALVNGVTQSAQSIYPKRVLLFSLFWIIAFTTCMRVGQMALAPAVGRWIDRHGHRGLLIVSQLIVALGPCFYLLATPEQPWWIAGAWLVWIAYVGLNIGLPSLLLKLAPARNRALWIAGYFAVSGLMYGIGTLSGGVLFDRLQDRTFTLAAAGLTLDRFGLLFLAGAVLRASGAVWLLGIKEQPSP</sequence>
<dbReference type="Proteomes" id="UP000317648">
    <property type="component" value="Chromosome"/>
</dbReference>
<keyword evidence="4" id="KW-1185">Reference proteome</keyword>
<evidence type="ECO:0000256" key="1">
    <source>
        <dbReference type="SAM" id="MobiDB-lite"/>
    </source>
</evidence>
<keyword evidence="2" id="KW-1133">Transmembrane helix</keyword>
<feature type="transmembrane region" description="Helical" evidence="2">
    <location>
        <begin position="108"/>
        <end position="132"/>
    </location>
</feature>
<dbReference type="AlphaFoldDB" id="A0A518DQQ7"/>